<protein>
    <submittedName>
        <fullName evidence="3">Protein-disulfide isomerase</fullName>
    </submittedName>
</protein>
<feature type="region of interest" description="Disordered" evidence="1">
    <location>
        <begin position="1"/>
        <end position="22"/>
    </location>
</feature>
<dbReference type="InterPro" id="IPR036249">
    <property type="entry name" value="Thioredoxin-like_sf"/>
</dbReference>
<dbReference type="SUPFAM" id="SSF52833">
    <property type="entry name" value="Thioredoxin-like"/>
    <property type="match status" value="1"/>
</dbReference>
<keyword evidence="4" id="KW-1185">Reference proteome</keyword>
<comment type="caution">
    <text evidence="3">The sequence shown here is derived from an EMBL/GenBank/DDBJ whole genome shotgun (WGS) entry which is preliminary data.</text>
</comment>
<accession>A0A927MQY8</accession>
<dbReference type="CDD" id="cd02972">
    <property type="entry name" value="DsbA_family"/>
    <property type="match status" value="1"/>
</dbReference>
<gene>
    <name evidence="3" type="ORF">HEB94_001460</name>
</gene>
<dbReference type="Pfam" id="PF13462">
    <property type="entry name" value="Thioredoxin_4"/>
    <property type="match status" value="1"/>
</dbReference>
<feature type="domain" description="Thioredoxin-like fold" evidence="2">
    <location>
        <begin position="31"/>
        <end position="184"/>
    </location>
</feature>
<reference evidence="3" key="1">
    <citation type="submission" date="2020-10" db="EMBL/GenBank/DDBJ databases">
        <title>Sequencing the genomes of 1000 actinobacteria strains.</title>
        <authorList>
            <person name="Klenk H.-P."/>
        </authorList>
    </citation>
    <scope>NUCLEOTIDE SEQUENCE</scope>
    <source>
        <strain evidence="3">DSM 45354</strain>
    </source>
</reference>
<dbReference type="Gene3D" id="3.40.30.10">
    <property type="entry name" value="Glutaredoxin"/>
    <property type="match status" value="1"/>
</dbReference>
<feature type="region of interest" description="Disordered" evidence="1">
    <location>
        <begin position="189"/>
        <end position="212"/>
    </location>
</feature>
<feature type="compositionally biased region" description="Basic and acidic residues" evidence="1">
    <location>
        <begin position="196"/>
        <end position="212"/>
    </location>
</feature>
<sequence length="212" mass="22744">MTIPTPRFPVPEHVPANSSTEKDGIVVGVGPVTVDAYIDFLCPFCRQFEATSGPTLERLVDEELISLVHHPMGFLDELSTNHYSSRASAASGCASDQGRFLEFAAALFAHQPPEVGPGHTDEELVALGALAGVTDPPFAACVLTGTYLDWTTYVTRMAVGRGVGATPTVTVQGVPVPANPRTIVTAVDQASNAPTRPEHETRPENQWRTHWL</sequence>
<evidence type="ECO:0000256" key="1">
    <source>
        <dbReference type="SAM" id="MobiDB-lite"/>
    </source>
</evidence>
<keyword evidence="3" id="KW-0413">Isomerase</keyword>
<evidence type="ECO:0000259" key="2">
    <source>
        <dbReference type="Pfam" id="PF13462"/>
    </source>
</evidence>
<proteinExistence type="predicted"/>
<dbReference type="Proteomes" id="UP000638648">
    <property type="component" value="Unassembled WGS sequence"/>
</dbReference>
<dbReference type="AlphaFoldDB" id="A0A927MQY8"/>
<dbReference type="InterPro" id="IPR012336">
    <property type="entry name" value="Thioredoxin-like_fold"/>
</dbReference>
<name>A0A927MQY8_9ACTN</name>
<dbReference type="GO" id="GO:0016853">
    <property type="term" value="F:isomerase activity"/>
    <property type="evidence" value="ECO:0007669"/>
    <property type="project" value="UniProtKB-KW"/>
</dbReference>
<dbReference type="RefSeq" id="WP_192749117.1">
    <property type="nucleotide sequence ID" value="NZ_BAABJL010000143.1"/>
</dbReference>
<evidence type="ECO:0000313" key="3">
    <source>
        <dbReference type="EMBL" id="MBE1604612.1"/>
    </source>
</evidence>
<evidence type="ECO:0000313" key="4">
    <source>
        <dbReference type="Proteomes" id="UP000638648"/>
    </source>
</evidence>
<dbReference type="EMBL" id="JADBEM010000001">
    <property type="protein sequence ID" value="MBE1604612.1"/>
    <property type="molecule type" value="Genomic_DNA"/>
</dbReference>
<organism evidence="3 4">
    <name type="scientific">Actinopolymorpha pittospori</name>
    <dbReference type="NCBI Taxonomy" id="648752"/>
    <lineage>
        <taxon>Bacteria</taxon>
        <taxon>Bacillati</taxon>
        <taxon>Actinomycetota</taxon>
        <taxon>Actinomycetes</taxon>
        <taxon>Propionibacteriales</taxon>
        <taxon>Actinopolymorphaceae</taxon>
        <taxon>Actinopolymorpha</taxon>
    </lineage>
</organism>